<feature type="transmembrane region" description="Helical" evidence="1">
    <location>
        <begin position="187"/>
        <end position="212"/>
    </location>
</feature>
<accession>A0A0G1P7F4</accession>
<proteinExistence type="predicted"/>
<evidence type="ECO:0008006" key="4">
    <source>
        <dbReference type="Google" id="ProtNLM"/>
    </source>
</evidence>
<feature type="transmembrane region" description="Helical" evidence="1">
    <location>
        <begin position="158"/>
        <end position="181"/>
    </location>
</feature>
<gene>
    <name evidence="2" type="ORF">UW92_C0003G0026</name>
</gene>
<feature type="transmembrane region" description="Helical" evidence="1">
    <location>
        <begin position="63"/>
        <end position="85"/>
    </location>
</feature>
<dbReference type="InterPro" id="IPR005240">
    <property type="entry name" value="DUF389"/>
</dbReference>
<feature type="transmembrane region" description="Helical" evidence="1">
    <location>
        <begin position="97"/>
        <end position="120"/>
    </location>
</feature>
<comment type="caution">
    <text evidence="2">The sequence shown here is derived from an EMBL/GenBank/DDBJ whole genome shotgun (WGS) entry which is preliminary data.</text>
</comment>
<dbReference type="PANTHER" id="PTHR20992:SF9">
    <property type="entry name" value="AT15442P-RELATED"/>
    <property type="match status" value="1"/>
</dbReference>
<organism evidence="2 3">
    <name type="scientific">Candidatus Jorgensenbacteria bacterium GW2011_GWA2_45_13</name>
    <dbReference type="NCBI Taxonomy" id="1618662"/>
    <lineage>
        <taxon>Bacteria</taxon>
        <taxon>Candidatus Joergenseniibacteriota</taxon>
    </lineage>
</organism>
<feature type="transmembrane region" description="Helical" evidence="1">
    <location>
        <begin position="132"/>
        <end position="151"/>
    </location>
</feature>
<dbReference type="AlphaFoldDB" id="A0A0G1P7F4"/>
<evidence type="ECO:0000256" key="1">
    <source>
        <dbReference type="SAM" id="Phobius"/>
    </source>
</evidence>
<evidence type="ECO:0000313" key="2">
    <source>
        <dbReference type="EMBL" id="KKT92309.1"/>
    </source>
</evidence>
<dbReference type="Proteomes" id="UP000033966">
    <property type="component" value="Unassembled WGS sequence"/>
</dbReference>
<reference evidence="2 3" key="1">
    <citation type="journal article" date="2015" name="Nature">
        <title>rRNA introns, odd ribosomes, and small enigmatic genomes across a large radiation of phyla.</title>
        <authorList>
            <person name="Brown C.T."/>
            <person name="Hug L.A."/>
            <person name="Thomas B.C."/>
            <person name="Sharon I."/>
            <person name="Castelle C.J."/>
            <person name="Singh A."/>
            <person name="Wilkins M.J."/>
            <person name="Williams K.H."/>
            <person name="Banfield J.F."/>
        </authorList>
    </citation>
    <scope>NUCLEOTIDE SEQUENCE [LARGE SCALE GENOMIC DNA]</scope>
</reference>
<keyword evidence="1" id="KW-0812">Transmembrane</keyword>
<protein>
    <recommendedName>
        <fullName evidence="4">TIGR00341 family protein</fullName>
    </recommendedName>
</protein>
<dbReference type="PANTHER" id="PTHR20992">
    <property type="entry name" value="AT15442P-RELATED"/>
    <property type="match status" value="1"/>
</dbReference>
<feature type="transmembrane region" description="Helical" evidence="1">
    <location>
        <begin position="40"/>
        <end position="57"/>
    </location>
</feature>
<keyword evidence="1" id="KW-0472">Membrane</keyword>
<keyword evidence="1" id="KW-1133">Transmembrane helix</keyword>
<evidence type="ECO:0000313" key="3">
    <source>
        <dbReference type="Proteomes" id="UP000033966"/>
    </source>
</evidence>
<dbReference type="Pfam" id="PF04087">
    <property type="entry name" value="DUF389"/>
    <property type="match status" value="1"/>
</dbReference>
<dbReference type="EMBL" id="LCKF01000003">
    <property type="protein sequence ID" value="KKT92309.1"/>
    <property type="molecule type" value="Genomic_DNA"/>
</dbReference>
<sequence length="234" mass="25251">MPKESKEGQKNNSSILKITKSDQYRTVGELLEESQPSSTYYALLVLSSFIVACGLLLDSPSIVIGGMLVTPMLTPVLATALSISAGEPKTLRRLGTLLGKSFLIVAGAAILMTLVFGLPQSVLTLDNSIRTAILYFVVAIVSGVAATFAWVRKEVAAVLPGIAIAVSLVPPVAAVGIWLSALQFETARFYFLVFLFNFFGIIMGSVLVFSLLRFYRANKKIQQEEKVADVAENK</sequence>
<name>A0A0G1P7F4_9BACT</name>